<evidence type="ECO:0000259" key="16">
    <source>
        <dbReference type="PROSITE" id="PS50846"/>
    </source>
</evidence>
<comment type="similarity">
    <text evidence="2 15">Belongs to the cation transport ATPase (P-type) (TC 3.A.3) family. Type IB subfamily.</text>
</comment>
<dbReference type="NCBIfam" id="TIGR01494">
    <property type="entry name" value="ATPase_P-type"/>
    <property type="match status" value="1"/>
</dbReference>
<dbReference type="Gene3D" id="2.70.150.10">
    <property type="entry name" value="Calcium-transporting ATPase, cytoplasmic transduction domain A"/>
    <property type="match status" value="1"/>
</dbReference>
<dbReference type="Pfam" id="PF00702">
    <property type="entry name" value="Hydrolase"/>
    <property type="match status" value="1"/>
</dbReference>
<evidence type="ECO:0000256" key="12">
    <source>
        <dbReference type="ARBA" id="ARBA00022989"/>
    </source>
</evidence>
<dbReference type="InterPro" id="IPR023214">
    <property type="entry name" value="HAD_sf"/>
</dbReference>
<keyword evidence="4 15" id="KW-1003">Cell membrane</keyword>
<feature type="transmembrane region" description="Helical" evidence="15">
    <location>
        <begin position="679"/>
        <end position="695"/>
    </location>
</feature>
<evidence type="ECO:0000256" key="1">
    <source>
        <dbReference type="ARBA" id="ARBA00004651"/>
    </source>
</evidence>
<feature type="domain" description="HMA" evidence="16">
    <location>
        <begin position="35"/>
        <end position="99"/>
    </location>
</feature>
<dbReference type="NCBIfam" id="TIGR01512">
    <property type="entry name" value="ATPase-IB2_Cd"/>
    <property type="match status" value="1"/>
</dbReference>
<dbReference type="SUPFAM" id="SSF81653">
    <property type="entry name" value="Calcium ATPase, transduction domain A"/>
    <property type="match status" value="1"/>
</dbReference>
<dbReference type="Pfam" id="PF00122">
    <property type="entry name" value="E1-E2_ATPase"/>
    <property type="match status" value="1"/>
</dbReference>
<feature type="transmembrane region" description="Helical" evidence="15">
    <location>
        <begin position="182"/>
        <end position="199"/>
    </location>
</feature>
<comment type="subcellular location">
    <subcellularLocation>
        <location evidence="1">Cell membrane</location>
        <topology evidence="1">Multi-pass membrane protein</topology>
    </subcellularLocation>
</comment>
<keyword evidence="11" id="KW-1278">Translocase</keyword>
<evidence type="ECO:0000256" key="9">
    <source>
        <dbReference type="ARBA" id="ARBA00022840"/>
    </source>
</evidence>
<evidence type="ECO:0000256" key="7">
    <source>
        <dbReference type="ARBA" id="ARBA00022723"/>
    </source>
</evidence>
<keyword evidence="3" id="KW-0813">Transport</keyword>
<feature type="transmembrane region" description="Helical" evidence="15">
    <location>
        <begin position="150"/>
        <end position="175"/>
    </location>
</feature>
<evidence type="ECO:0000256" key="11">
    <source>
        <dbReference type="ARBA" id="ARBA00022967"/>
    </source>
</evidence>
<dbReference type="CDD" id="cd00371">
    <property type="entry name" value="HMA"/>
    <property type="match status" value="1"/>
</dbReference>
<dbReference type="InterPro" id="IPR059000">
    <property type="entry name" value="ATPase_P-type_domA"/>
</dbReference>
<evidence type="ECO:0000256" key="15">
    <source>
        <dbReference type="RuleBase" id="RU362081"/>
    </source>
</evidence>
<organism evidence="17 18">
    <name type="scientific">Mesorhizobium abyssinicae</name>
    <dbReference type="NCBI Taxonomy" id="1209958"/>
    <lineage>
        <taxon>Bacteria</taxon>
        <taxon>Pseudomonadati</taxon>
        <taxon>Pseudomonadota</taxon>
        <taxon>Alphaproteobacteria</taxon>
        <taxon>Hyphomicrobiales</taxon>
        <taxon>Phyllobacteriaceae</taxon>
        <taxon>Mesorhizobium</taxon>
    </lineage>
</organism>
<dbReference type="SUPFAM" id="SSF55008">
    <property type="entry name" value="HMA, heavy metal-associated domain"/>
    <property type="match status" value="1"/>
</dbReference>
<dbReference type="NCBIfam" id="TIGR01511">
    <property type="entry name" value="ATPase-IB1_Cu"/>
    <property type="match status" value="1"/>
</dbReference>
<protein>
    <submittedName>
        <fullName evidence="17">Heavy metal translocating P-type ATPase</fullName>
    </submittedName>
</protein>
<dbReference type="Gene3D" id="3.40.50.1000">
    <property type="entry name" value="HAD superfamily/HAD-like"/>
    <property type="match status" value="1"/>
</dbReference>
<name>A0ABU5AP08_9HYPH</name>
<dbReference type="InterPro" id="IPR027256">
    <property type="entry name" value="P-typ_ATPase_IB"/>
</dbReference>
<dbReference type="PANTHER" id="PTHR43520">
    <property type="entry name" value="ATP7, ISOFORM B"/>
    <property type="match status" value="1"/>
</dbReference>
<dbReference type="PROSITE" id="PS00154">
    <property type="entry name" value="ATPASE_E1_E2"/>
    <property type="match status" value="1"/>
</dbReference>
<evidence type="ECO:0000256" key="4">
    <source>
        <dbReference type="ARBA" id="ARBA00022475"/>
    </source>
</evidence>
<comment type="caution">
    <text evidence="17">The sequence shown here is derived from an EMBL/GenBank/DDBJ whole genome shotgun (WGS) entry which is preliminary data.</text>
</comment>
<gene>
    <name evidence="17" type="ORF">RFM23_15220</name>
</gene>
<dbReference type="Gene3D" id="3.30.70.100">
    <property type="match status" value="1"/>
</dbReference>
<dbReference type="InterPro" id="IPR036163">
    <property type="entry name" value="HMA_dom_sf"/>
</dbReference>
<accession>A0ABU5AP08</accession>
<evidence type="ECO:0000256" key="13">
    <source>
        <dbReference type="ARBA" id="ARBA00023065"/>
    </source>
</evidence>
<dbReference type="Pfam" id="PF00403">
    <property type="entry name" value="HMA"/>
    <property type="match status" value="1"/>
</dbReference>
<dbReference type="EMBL" id="JAVIIP010000007">
    <property type="protein sequence ID" value="MDX8538971.1"/>
    <property type="molecule type" value="Genomic_DNA"/>
</dbReference>
<feature type="transmembrane region" description="Helical" evidence="15">
    <location>
        <begin position="205"/>
        <end position="223"/>
    </location>
</feature>
<dbReference type="InterPro" id="IPR001757">
    <property type="entry name" value="P_typ_ATPase"/>
</dbReference>
<dbReference type="PANTHER" id="PTHR43520:SF5">
    <property type="entry name" value="CATION-TRANSPORTING P-TYPE ATPASE-RELATED"/>
    <property type="match status" value="1"/>
</dbReference>
<keyword evidence="18" id="KW-1185">Reference proteome</keyword>
<keyword evidence="6 15" id="KW-0812">Transmembrane</keyword>
<dbReference type="SUPFAM" id="SSF81665">
    <property type="entry name" value="Calcium ATPase, transmembrane domain M"/>
    <property type="match status" value="1"/>
</dbReference>
<proteinExistence type="inferred from homology"/>
<evidence type="ECO:0000256" key="14">
    <source>
        <dbReference type="ARBA" id="ARBA00023136"/>
    </source>
</evidence>
<sequence length="749" mass="78264">MSCCAPGAEAAAELGGPPSRDEILLASHDLADGLRQTDLSVPGVHCAACIAAIERAFRRVPGVEQARVNLSARRLSVKWRGEMPPPIFETVMTAGYAAHLFDNEDAAVDPELSRLLRATAVAGFASMNIMLLSVSVWSGAEPQTRQAFHWISAVLAFPGLIYSGRVFFAAAWSALRQGRTNMEVPISVGVILAFALSLYDTAAGGAYAYFDAAVSLLFFLLIGRSLDHVMREKARSAVRGLIRLTPRGATVEREDGTRDYLPAGQIKEGMLLAAAPGERLLVDGIVHGGRSDVDCSLVSGESAAQSVGPGSSLRAGTLNLSGALTLTATSDAGNSSLAEMVALMEAADGGRSRYRRIADRAARLYSPVVHLTALFTFLGWMLATGDWHGAISVAIAVLIITCPCALGLAVPIVHTVAARRLFEAGIMVKDGSALERLAEIDTVLLDKTGTLTTGRLSLANASQIEPSALAIAGAIAARSNHPVSRALAAFDDGLQMMPVAIAEHPGLGVECRIGRHLYRLGRAEWAVSGATAATMLSRDGHPLASFIFEDSLRQDAARSIEALKRDGFAVAIMSGDQERTVLRVGGQLGIGDVSARLLPAEKVARIAALAPTGRKVMMVGDGLNDAPALSAAHVSMAPSSAGDIGRNAADLVFLRPSLLAIPDAIGIARQAARLVHQNFVLAIGYNAIAIPFAIAGQVTPLLAALAMSASSIVVVANALRLRGIAGRDVASGRVADQMPKPLPPAVGRA</sequence>
<feature type="transmembrane region" description="Helical" evidence="15">
    <location>
        <begin position="701"/>
        <end position="719"/>
    </location>
</feature>
<keyword evidence="12 15" id="KW-1133">Transmembrane helix</keyword>
<dbReference type="InterPro" id="IPR036412">
    <property type="entry name" value="HAD-like_sf"/>
</dbReference>
<dbReference type="NCBIfam" id="TIGR01525">
    <property type="entry name" value="ATPase-IB_hvy"/>
    <property type="match status" value="1"/>
</dbReference>
<evidence type="ECO:0000256" key="2">
    <source>
        <dbReference type="ARBA" id="ARBA00006024"/>
    </source>
</evidence>
<keyword evidence="13" id="KW-0406">Ion transport</keyword>
<dbReference type="PRINTS" id="PR00943">
    <property type="entry name" value="CUATPASE"/>
</dbReference>
<evidence type="ECO:0000313" key="17">
    <source>
        <dbReference type="EMBL" id="MDX8538971.1"/>
    </source>
</evidence>
<feature type="transmembrane region" description="Helical" evidence="15">
    <location>
        <begin position="364"/>
        <end position="383"/>
    </location>
</feature>
<keyword evidence="5" id="KW-0597">Phosphoprotein</keyword>
<dbReference type="InterPro" id="IPR018303">
    <property type="entry name" value="ATPase_P-typ_P_site"/>
</dbReference>
<dbReference type="Gene3D" id="3.40.1110.10">
    <property type="entry name" value="Calcium-transporting ATPase, cytoplasmic domain N"/>
    <property type="match status" value="1"/>
</dbReference>
<evidence type="ECO:0000256" key="6">
    <source>
        <dbReference type="ARBA" id="ARBA00022692"/>
    </source>
</evidence>
<dbReference type="PROSITE" id="PS01229">
    <property type="entry name" value="COF_2"/>
    <property type="match status" value="1"/>
</dbReference>
<dbReference type="InterPro" id="IPR023299">
    <property type="entry name" value="ATPase_P-typ_cyto_dom_N"/>
</dbReference>
<dbReference type="PROSITE" id="PS50846">
    <property type="entry name" value="HMA_2"/>
    <property type="match status" value="1"/>
</dbReference>
<evidence type="ECO:0000256" key="10">
    <source>
        <dbReference type="ARBA" id="ARBA00022842"/>
    </source>
</evidence>
<evidence type="ECO:0000256" key="5">
    <source>
        <dbReference type="ARBA" id="ARBA00022553"/>
    </source>
</evidence>
<keyword evidence="7 15" id="KW-0479">Metal-binding</keyword>
<evidence type="ECO:0000313" key="18">
    <source>
        <dbReference type="Proteomes" id="UP001276564"/>
    </source>
</evidence>
<feature type="transmembrane region" description="Helical" evidence="15">
    <location>
        <begin position="389"/>
        <end position="413"/>
    </location>
</feature>
<keyword evidence="9 15" id="KW-0067">ATP-binding</keyword>
<feature type="transmembrane region" description="Helical" evidence="15">
    <location>
        <begin position="115"/>
        <end position="138"/>
    </location>
</feature>
<keyword evidence="14 15" id="KW-0472">Membrane</keyword>
<keyword evidence="10" id="KW-0460">Magnesium</keyword>
<keyword evidence="8 15" id="KW-0547">Nucleotide-binding</keyword>
<dbReference type="PRINTS" id="PR00119">
    <property type="entry name" value="CATATPASE"/>
</dbReference>
<evidence type="ECO:0000256" key="3">
    <source>
        <dbReference type="ARBA" id="ARBA00022448"/>
    </source>
</evidence>
<dbReference type="InterPro" id="IPR006121">
    <property type="entry name" value="HMA_dom"/>
</dbReference>
<reference evidence="17 18" key="1">
    <citation type="submission" date="2023-08" db="EMBL/GenBank/DDBJ databases">
        <title>Implementing the SeqCode for naming new Mesorhizobium species isolated from Vachellia karroo root nodules.</title>
        <authorList>
            <person name="Van Lill M."/>
        </authorList>
    </citation>
    <scope>NUCLEOTIDE SEQUENCE [LARGE SCALE GENOMIC DNA]</scope>
    <source>
        <strain evidence="17 18">VK4B</strain>
    </source>
</reference>
<dbReference type="InterPro" id="IPR023298">
    <property type="entry name" value="ATPase_P-typ_TM_dom_sf"/>
</dbReference>
<dbReference type="SUPFAM" id="SSF56784">
    <property type="entry name" value="HAD-like"/>
    <property type="match status" value="1"/>
</dbReference>
<evidence type="ECO:0000256" key="8">
    <source>
        <dbReference type="ARBA" id="ARBA00022741"/>
    </source>
</evidence>
<dbReference type="RefSeq" id="WP_320320818.1">
    <property type="nucleotide sequence ID" value="NZ_JAVIIP010000007.1"/>
</dbReference>
<dbReference type="Proteomes" id="UP001276564">
    <property type="component" value="Unassembled WGS sequence"/>
</dbReference>
<dbReference type="InterPro" id="IPR008250">
    <property type="entry name" value="ATPase_P-typ_transduc_dom_A_sf"/>
</dbReference>